<feature type="signal peptide" evidence="1">
    <location>
        <begin position="1"/>
        <end position="19"/>
    </location>
</feature>
<evidence type="ECO:0000256" key="1">
    <source>
        <dbReference type="SAM" id="SignalP"/>
    </source>
</evidence>
<sequence length="145" mass="16266">MAYSYILLTLTALVSMMECLQMRPNCSQLGQYALPDGLRLQLFAGVDAHAPKREVSMSLAYKCALEGMAGIILENPQKPLTCPESLGVFPLIFEIEEEPGVDVSVMTQAAFKTWEKHIPTLRFASTFGCNYIKEHGLHRYMCLFK</sequence>
<keyword evidence="1" id="KW-0732">Signal</keyword>
<dbReference type="OrthoDB" id="5904859at2759"/>
<dbReference type="AlphaFoldDB" id="A0A368H2D0"/>
<dbReference type="InterPro" id="IPR035109">
    <property type="entry name" value="ASPR"/>
</dbReference>
<evidence type="ECO:0008006" key="4">
    <source>
        <dbReference type="Google" id="ProtNLM"/>
    </source>
</evidence>
<reference evidence="2 3" key="1">
    <citation type="submission" date="2014-10" db="EMBL/GenBank/DDBJ databases">
        <title>Draft genome of the hookworm Ancylostoma caninum.</title>
        <authorList>
            <person name="Mitreva M."/>
        </authorList>
    </citation>
    <scope>NUCLEOTIDE SEQUENCE [LARGE SCALE GENOMIC DNA]</scope>
    <source>
        <strain evidence="2 3">Baltimore</strain>
    </source>
</reference>
<evidence type="ECO:0000313" key="3">
    <source>
        <dbReference type="Proteomes" id="UP000252519"/>
    </source>
</evidence>
<name>A0A368H2D0_ANCCA</name>
<evidence type="ECO:0000313" key="2">
    <source>
        <dbReference type="EMBL" id="RCN49769.1"/>
    </source>
</evidence>
<dbReference type="Proteomes" id="UP000252519">
    <property type="component" value="Unassembled WGS sequence"/>
</dbReference>
<dbReference type="EMBL" id="JOJR01000030">
    <property type="protein sequence ID" value="RCN49769.1"/>
    <property type="molecule type" value="Genomic_DNA"/>
</dbReference>
<organism evidence="2 3">
    <name type="scientific">Ancylostoma caninum</name>
    <name type="common">Dog hookworm</name>
    <dbReference type="NCBI Taxonomy" id="29170"/>
    <lineage>
        <taxon>Eukaryota</taxon>
        <taxon>Metazoa</taxon>
        <taxon>Ecdysozoa</taxon>
        <taxon>Nematoda</taxon>
        <taxon>Chromadorea</taxon>
        <taxon>Rhabditida</taxon>
        <taxon>Rhabditina</taxon>
        <taxon>Rhabditomorpha</taxon>
        <taxon>Strongyloidea</taxon>
        <taxon>Ancylostomatidae</taxon>
        <taxon>Ancylostomatinae</taxon>
        <taxon>Ancylostoma</taxon>
    </lineage>
</organism>
<comment type="caution">
    <text evidence="2">The sequence shown here is derived from an EMBL/GenBank/DDBJ whole genome shotgun (WGS) entry which is preliminary data.</text>
</comment>
<protein>
    <recommendedName>
        <fullName evidence="4">SCP domain-containing protein</fullName>
    </recommendedName>
</protein>
<feature type="chain" id="PRO_5016653155" description="SCP domain-containing protein" evidence="1">
    <location>
        <begin position="20"/>
        <end position="145"/>
    </location>
</feature>
<keyword evidence="3" id="KW-1185">Reference proteome</keyword>
<gene>
    <name evidence="2" type="ORF">ANCCAN_04226</name>
</gene>
<accession>A0A368H2D0</accession>
<proteinExistence type="predicted"/>
<dbReference type="Pfam" id="PF17641">
    <property type="entry name" value="ASPRs"/>
    <property type="match status" value="1"/>
</dbReference>